<dbReference type="SMR" id="A0A8I7BD66"/>
<reference evidence="2" key="2">
    <citation type="submission" date="2020-10" db="EMBL/GenBank/DDBJ databases">
        <authorList>
            <person name="Scholz U."/>
            <person name="Mascher M."/>
            <person name="Fiebig A."/>
        </authorList>
    </citation>
    <scope>NUCLEOTIDE SEQUENCE [LARGE SCALE GENOMIC DNA]</scope>
    <source>
        <strain evidence="2">cv. Morex</strain>
    </source>
</reference>
<dbReference type="PANTHER" id="PTHR46890">
    <property type="entry name" value="NON-LTR RETROLELEMENT REVERSE TRANSCRIPTASE-LIKE PROTEIN-RELATED"/>
    <property type="match status" value="1"/>
</dbReference>
<dbReference type="InterPro" id="IPR000477">
    <property type="entry name" value="RT_dom"/>
</dbReference>
<dbReference type="PROSITE" id="PS50878">
    <property type="entry name" value="RT_POL"/>
    <property type="match status" value="1"/>
</dbReference>
<keyword evidence="3" id="KW-1185">Reference proteome</keyword>
<dbReference type="EnsemblPlants" id="HORVU.MOREX.r3.7HG0649210.1">
    <property type="protein sequence ID" value="HORVU.MOREX.r3.7HG0649210.1"/>
    <property type="gene ID" value="HORVU.MOREX.r3.7HG0649210"/>
</dbReference>
<name>A0A8I7BD66_HORVV</name>
<dbReference type="SUPFAM" id="SSF56672">
    <property type="entry name" value="DNA/RNA polymerases"/>
    <property type="match status" value="1"/>
</dbReference>
<evidence type="ECO:0000313" key="2">
    <source>
        <dbReference type="EnsemblPlants" id="HORVU.MOREX.r3.7HG0649210.1"/>
    </source>
</evidence>
<evidence type="ECO:0000259" key="1">
    <source>
        <dbReference type="PROSITE" id="PS50878"/>
    </source>
</evidence>
<evidence type="ECO:0000313" key="3">
    <source>
        <dbReference type="Proteomes" id="UP000011116"/>
    </source>
</evidence>
<dbReference type="Gramene" id="HORVU.MOREX.r3.7HG0649210.1">
    <property type="protein sequence ID" value="HORVU.MOREX.r3.7HG0649210.1"/>
    <property type="gene ID" value="HORVU.MOREX.r3.7HG0649210"/>
</dbReference>
<reference evidence="2" key="3">
    <citation type="submission" date="2022-01" db="UniProtKB">
        <authorList>
            <consortium name="EnsemblPlants"/>
        </authorList>
    </citation>
    <scope>IDENTIFICATION</scope>
    <source>
        <strain evidence="2">subsp. vulgare</strain>
    </source>
</reference>
<reference evidence="3" key="1">
    <citation type="journal article" date="2012" name="Nature">
        <title>A physical, genetic and functional sequence assembly of the barley genome.</title>
        <authorList>
            <consortium name="The International Barley Genome Sequencing Consortium"/>
            <person name="Mayer K.F."/>
            <person name="Waugh R."/>
            <person name="Brown J.W."/>
            <person name="Schulman A."/>
            <person name="Langridge P."/>
            <person name="Platzer M."/>
            <person name="Fincher G.B."/>
            <person name="Muehlbauer G.J."/>
            <person name="Sato K."/>
            <person name="Close T.J."/>
            <person name="Wise R.P."/>
            <person name="Stein N."/>
        </authorList>
    </citation>
    <scope>NUCLEOTIDE SEQUENCE [LARGE SCALE GENOMIC DNA]</scope>
    <source>
        <strain evidence="3">cv. Morex</strain>
    </source>
</reference>
<organism evidence="2 3">
    <name type="scientific">Hordeum vulgare subsp. vulgare</name>
    <name type="common">Domesticated barley</name>
    <dbReference type="NCBI Taxonomy" id="112509"/>
    <lineage>
        <taxon>Eukaryota</taxon>
        <taxon>Viridiplantae</taxon>
        <taxon>Streptophyta</taxon>
        <taxon>Embryophyta</taxon>
        <taxon>Tracheophyta</taxon>
        <taxon>Spermatophyta</taxon>
        <taxon>Magnoliopsida</taxon>
        <taxon>Liliopsida</taxon>
        <taxon>Poales</taxon>
        <taxon>Poaceae</taxon>
        <taxon>BOP clade</taxon>
        <taxon>Pooideae</taxon>
        <taxon>Triticodae</taxon>
        <taxon>Triticeae</taxon>
        <taxon>Hordeinae</taxon>
        <taxon>Hordeum</taxon>
    </lineage>
</organism>
<dbReference type="Proteomes" id="UP000011116">
    <property type="component" value="Chromosome 7H"/>
</dbReference>
<dbReference type="AlphaFoldDB" id="A0A8I7BD66"/>
<feature type="domain" description="Reverse transcriptase" evidence="1">
    <location>
        <begin position="1"/>
        <end position="236"/>
    </location>
</feature>
<dbReference type="Pfam" id="PF00078">
    <property type="entry name" value="RVT_1"/>
    <property type="match status" value="1"/>
</dbReference>
<dbReference type="PANTHER" id="PTHR46890:SF48">
    <property type="entry name" value="RNA-DIRECTED DNA POLYMERASE"/>
    <property type="match status" value="1"/>
</dbReference>
<proteinExistence type="predicted"/>
<dbReference type="InterPro" id="IPR052343">
    <property type="entry name" value="Retrotransposon-Effector_Assoc"/>
</dbReference>
<dbReference type="InterPro" id="IPR043502">
    <property type="entry name" value="DNA/RNA_pol_sf"/>
</dbReference>
<protein>
    <recommendedName>
        <fullName evidence="1">Reverse transcriptase domain-containing protein</fullName>
    </recommendedName>
</protein>
<sequence>MPAGINSTSIILIPKIPNPTTLSHYMPISLCNVVYKVISKCLVNRLRPLLDDIVSPEQSAFIPGRMITYNTLVAFECIHHIKQEKDPTKSFCAYKLDLSKAYDRVDWKFLKQVMQKLGFSQWWVDWIMSCVTLVIYSVKFNGALLDSFAPSCGLRQGNPLSPFLFLFVADGLSAILKHFVSSRDISLMKVCRRAPGISHLLFADDTMLFFEASCVQAEKSEDGIGYLWEVPWSSYR</sequence>
<dbReference type="CDD" id="cd01650">
    <property type="entry name" value="RT_nLTR_like"/>
    <property type="match status" value="1"/>
</dbReference>
<accession>A0A8I7BD66</accession>